<dbReference type="SUPFAM" id="SSF52374">
    <property type="entry name" value="Nucleotidylyl transferase"/>
    <property type="match status" value="1"/>
</dbReference>
<accession>A0A1J7IZA2</accession>
<dbReference type="STRING" id="1408157.A0A1J7IZA2"/>
<dbReference type="EMBL" id="KV875109">
    <property type="protein sequence ID" value="OIW22944.1"/>
    <property type="molecule type" value="Genomic_DNA"/>
</dbReference>
<dbReference type="PANTHER" id="PTHR31285:SF0">
    <property type="entry name" value="NICOTINAMIDE MONONUCLEOTIDE ADENYLYLTRANSFERASE"/>
    <property type="match status" value="1"/>
</dbReference>
<dbReference type="GO" id="GO:0016887">
    <property type="term" value="F:ATP hydrolysis activity"/>
    <property type="evidence" value="ECO:0007669"/>
    <property type="project" value="TreeGrafter"/>
</dbReference>
<dbReference type="Gene3D" id="3.40.50.620">
    <property type="entry name" value="HUPs"/>
    <property type="match status" value="1"/>
</dbReference>
<name>A0A1J7IZA2_9PEZI</name>
<evidence type="ECO:0000313" key="1">
    <source>
        <dbReference type="EMBL" id="OIW22944.1"/>
    </source>
</evidence>
<dbReference type="PANTHER" id="PTHR31285">
    <property type="entry name" value="NICOTINAMIDE MONONUCLEOTIDE ADENYLYLTRANSFERASE"/>
    <property type="match status" value="1"/>
</dbReference>
<reference evidence="1 2" key="1">
    <citation type="submission" date="2016-10" db="EMBL/GenBank/DDBJ databases">
        <title>Draft genome sequence of Coniochaeta ligniaria NRRL30616, a lignocellulolytic fungus for bioabatement of inhibitors in plant biomass hydrolysates.</title>
        <authorList>
            <consortium name="DOE Joint Genome Institute"/>
            <person name="Jimenez D.J."/>
            <person name="Hector R.E."/>
            <person name="Riley R."/>
            <person name="Sun H."/>
            <person name="Grigoriev I.V."/>
            <person name="Van Elsas J.D."/>
            <person name="Nichols N.N."/>
        </authorList>
    </citation>
    <scope>NUCLEOTIDE SEQUENCE [LARGE SCALE GENOMIC DNA]</scope>
    <source>
        <strain evidence="1 2">NRRL 30616</strain>
    </source>
</reference>
<dbReference type="GO" id="GO:0000309">
    <property type="term" value="F:nicotinamide-nucleotide adenylyltransferase activity"/>
    <property type="evidence" value="ECO:0007669"/>
    <property type="project" value="TreeGrafter"/>
</dbReference>
<protein>
    <recommendedName>
        <fullName evidence="3">Nicotinamide-nucleotide adenylyltransferase</fullName>
    </recommendedName>
</protein>
<dbReference type="Proteomes" id="UP000182658">
    <property type="component" value="Unassembled WGS sequence"/>
</dbReference>
<dbReference type="GO" id="GO:0005737">
    <property type="term" value="C:cytoplasm"/>
    <property type="evidence" value="ECO:0007669"/>
    <property type="project" value="TreeGrafter"/>
</dbReference>
<dbReference type="OrthoDB" id="5591297at2759"/>
<proteinExistence type="predicted"/>
<sequence length="369" mass="40678">MPVIPSNPDSATPRVPLSIERNMNARALLPTHKPLLDFFRNALTTFQSSSTTFQVVCTLTPRPRDNGPAQLLQHRILANPAPSPPQGAPPARLVVLDSSFNPPSAAHLRMAADAVLAELRSDRTREAGRVRLLLLLAVKNADKAAKPAAFEQRLAMMWAFAKDVRRTLEESGGQEDTTSNDGVAIDVALSTQPFFHEKSAAIAESEFYKPSGQEEGGKAHDQVKEPEQVILAGYDTLIRIFNPKYYGSPSEASEASSAGETPIHKALDPFFKRARLRVTMRTDDEWGGKDEQTAYVEKLFHGDELEKIGGSKEWAKRIEIIDSRKEGEAVVSSTLARDAAKAQDWSRLGGLVPPEVKKWIEREKLYSDA</sequence>
<keyword evidence="2" id="KW-1185">Reference proteome</keyword>
<dbReference type="InParanoid" id="A0A1J7IZA2"/>
<dbReference type="InterPro" id="IPR014729">
    <property type="entry name" value="Rossmann-like_a/b/a_fold"/>
</dbReference>
<evidence type="ECO:0008006" key="3">
    <source>
        <dbReference type="Google" id="ProtNLM"/>
    </source>
</evidence>
<organism evidence="1 2">
    <name type="scientific">Coniochaeta ligniaria NRRL 30616</name>
    <dbReference type="NCBI Taxonomy" id="1408157"/>
    <lineage>
        <taxon>Eukaryota</taxon>
        <taxon>Fungi</taxon>
        <taxon>Dikarya</taxon>
        <taxon>Ascomycota</taxon>
        <taxon>Pezizomycotina</taxon>
        <taxon>Sordariomycetes</taxon>
        <taxon>Sordariomycetidae</taxon>
        <taxon>Coniochaetales</taxon>
        <taxon>Coniochaetaceae</taxon>
        <taxon>Coniochaeta</taxon>
    </lineage>
</organism>
<evidence type="ECO:0000313" key="2">
    <source>
        <dbReference type="Proteomes" id="UP000182658"/>
    </source>
</evidence>
<dbReference type="FunCoup" id="A0A1J7IZA2">
    <property type="interactions" value="43"/>
</dbReference>
<dbReference type="AlphaFoldDB" id="A0A1J7IZA2"/>
<gene>
    <name evidence="1" type="ORF">CONLIGDRAFT_637880</name>
</gene>
<dbReference type="GO" id="GO:0005634">
    <property type="term" value="C:nucleus"/>
    <property type="evidence" value="ECO:0007669"/>
    <property type="project" value="TreeGrafter"/>
</dbReference>